<reference evidence="1 2" key="1">
    <citation type="submission" date="2024-03" db="EMBL/GenBank/DDBJ databases">
        <authorList>
            <person name="Gkanogiannis A."/>
            <person name="Becerra Lopez-Lavalle L."/>
        </authorList>
    </citation>
    <scope>NUCLEOTIDE SEQUENCE [LARGE SCALE GENOMIC DNA]</scope>
</reference>
<dbReference type="EMBL" id="OZ021737">
    <property type="protein sequence ID" value="CAK9319160.1"/>
    <property type="molecule type" value="Genomic_DNA"/>
</dbReference>
<accession>A0ABP0YJW8</accession>
<gene>
    <name evidence="1" type="ORF">CITCOLO1_LOCUS11153</name>
</gene>
<sequence length="95" mass="10621">MLRNPSQTNQFGNQLGFLRLKERARRLAHSPAEELVRPSTSNLFNKGLIGLQQKLIGQAASLVQPSQQVSTTNTNDHTASLCRKDLSSRVECWQC</sequence>
<organism evidence="1 2">
    <name type="scientific">Citrullus colocynthis</name>
    <name type="common">colocynth</name>
    <dbReference type="NCBI Taxonomy" id="252529"/>
    <lineage>
        <taxon>Eukaryota</taxon>
        <taxon>Viridiplantae</taxon>
        <taxon>Streptophyta</taxon>
        <taxon>Embryophyta</taxon>
        <taxon>Tracheophyta</taxon>
        <taxon>Spermatophyta</taxon>
        <taxon>Magnoliopsida</taxon>
        <taxon>eudicotyledons</taxon>
        <taxon>Gunneridae</taxon>
        <taxon>Pentapetalae</taxon>
        <taxon>rosids</taxon>
        <taxon>fabids</taxon>
        <taxon>Cucurbitales</taxon>
        <taxon>Cucurbitaceae</taxon>
        <taxon>Benincaseae</taxon>
        <taxon>Citrullus</taxon>
    </lineage>
</organism>
<proteinExistence type="predicted"/>
<evidence type="ECO:0000313" key="1">
    <source>
        <dbReference type="EMBL" id="CAK9319160.1"/>
    </source>
</evidence>
<evidence type="ECO:0000313" key="2">
    <source>
        <dbReference type="Proteomes" id="UP001642487"/>
    </source>
</evidence>
<name>A0ABP0YJW8_9ROSI</name>
<protein>
    <submittedName>
        <fullName evidence="1">Uncharacterized protein</fullName>
    </submittedName>
</protein>
<dbReference type="Proteomes" id="UP001642487">
    <property type="component" value="Chromosome 3"/>
</dbReference>
<keyword evidence="2" id="KW-1185">Reference proteome</keyword>